<sequence length="366" mass="42035">MVKIMKKIYNFSAGPSMIPFEVVQTIKKEIPNWHSLGVSVMEISHRSKEFIEMSKTIKQDLRELLNIPKNYKILLCHGGARAQFSAVPGNLLSKENMTADYINTGYWSLSAKKEAEKYCLPNKIDARIINNNICSILPMKEWILSKNSKYLHYCPNETIEGIAIYEEPKFEKKIVVADFSSIILAYPININNYDLIYASAQKNVGIAGLTIVIIREELLNITNKYIPSILNYKTLYENESMFNTPSTFSWYVAGLVLKWLKKNGGIHTINYINKKKSELLYKTIDNSDLYINHISNNNRSLMNISFQLLNKKLEKKFLKDAQKIGLYGLQGHRIIGGIRASIYNAMPIEGVEKLAKFMIDFQENMY</sequence>
<dbReference type="UniPathway" id="UPA00244">
    <property type="reaction ID" value="UER00311"/>
</dbReference>
<dbReference type="FunFam" id="3.90.1150.10:FF:000006">
    <property type="entry name" value="Phosphoserine aminotransferase"/>
    <property type="match status" value="1"/>
</dbReference>
<dbReference type="PROSITE" id="PS00595">
    <property type="entry name" value="AA_TRANSFER_CLASS_5"/>
    <property type="match status" value="1"/>
</dbReference>
<feature type="binding site" evidence="12">
    <location>
        <position position="107"/>
    </location>
    <ligand>
        <name>pyridoxal 5'-phosphate</name>
        <dbReference type="ChEBI" id="CHEBI:597326"/>
    </ligand>
</feature>
<dbReference type="FunFam" id="3.40.640.10:FF:000010">
    <property type="entry name" value="Phosphoserine aminotransferase"/>
    <property type="match status" value="1"/>
</dbReference>
<dbReference type="PANTHER" id="PTHR43247">
    <property type="entry name" value="PHOSPHOSERINE AMINOTRANSFERASE"/>
    <property type="match status" value="1"/>
</dbReference>
<dbReference type="EMBL" id="AP014521">
    <property type="protein sequence ID" value="BAP58507.1"/>
    <property type="molecule type" value="Genomic_DNA"/>
</dbReference>
<evidence type="ECO:0000256" key="2">
    <source>
        <dbReference type="ARBA" id="ARBA00005099"/>
    </source>
</evidence>
<reference evidence="15 16" key="2">
    <citation type="journal article" date="2014" name="Curr. Biol.">
        <title>Symbiont-Supplemented Maternal Investment Underpinning Host's Ecological Adaptation.</title>
        <authorList>
            <person name="Kaiwa N."/>
            <person name="Hosokawa T."/>
            <person name="Nikoh N."/>
            <person name="Tanahashi M."/>
            <person name="Moriyama M."/>
            <person name="Meng X.Y."/>
            <person name="Maeda T."/>
            <person name="Yamaguchi K."/>
            <person name="Shigenobu S."/>
            <person name="Ito M."/>
            <person name="Fukatsu T."/>
        </authorList>
    </citation>
    <scope>NUCLEOTIDE SEQUENCE [LARGE SCALE GENOMIC DNA]</scope>
    <source>
        <strain evidence="15 16">UwTKB</strain>
    </source>
</reference>
<dbReference type="Gene3D" id="3.90.1150.10">
    <property type="entry name" value="Aspartate Aminotransferase, domain 1"/>
    <property type="match status" value="1"/>
</dbReference>
<comment type="catalytic activity">
    <reaction evidence="11 12 13">
        <text>O-phospho-L-serine + 2-oxoglutarate = 3-phosphooxypyruvate + L-glutamate</text>
        <dbReference type="Rhea" id="RHEA:14329"/>
        <dbReference type="ChEBI" id="CHEBI:16810"/>
        <dbReference type="ChEBI" id="CHEBI:18110"/>
        <dbReference type="ChEBI" id="CHEBI:29985"/>
        <dbReference type="ChEBI" id="CHEBI:57524"/>
        <dbReference type="EC" id="2.6.1.52"/>
    </reaction>
</comment>
<evidence type="ECO:0000256" key="3">
    <source>
        <dbReference type="ARBA" id="ARBA00006904"/>
    </source>
</evidence>
<dbReference type="InterPro" id="IPR015422">
    <property type="entry name" value="PyrdxlP-dep_Trfase_small"/>
</dbReference>
<proteinExistence type="inferred from homology"/>
<evidence type="ECO:0000313" key="16">
    <source>
        <dbReference type="Proteomes" id="UP000031627"/>
    </source>
</evidence>
<evidence type="ECO:0000256" key="13">
    <source>
        <dbReference type="RuleBase" id="RU004505"/>
    </source>
</evidence>
<dbReference type="Gene3D" id="3.40.640.10">
    <property type="entry name" value="Type I PLP-dependent aspartate aminotransferase-like (Major domain)"/>
    <property type="match status" value="1"/>
</dbReference>
<evidence type="ECO:0000256" key="8">
    <source>
        <dbReference type="ARBA" id="ARBA00023096"/>
    </source>
</evidence>
<evidence type="ECO:0000256" key="4">
    <source>
        <dbReference type="ARBA" id="ARBA00022576"/>
    </source>
</evidence>
<dbReference type="HOGENOM" id="CLU_034866_0_2_6"/>
<dbReference type="GO" id="GO:0030170">
    <property type="term" value="F:pyridoxal phosphate binding"/>
    <property type="evidence" value="ECO:0007669"/>
    <property type="project" value="UniProtKB-UniRule"/>
</dbReference>
<comment type="pathway">
    <text evidence="1 12">Cofactor biosynthesis; pyridoxine 5'-phosphate biosynthesis; pyridoxine 5'-phosphate from D-erythrose 4-phosphate: step 3/5.</text>
</comment>
<feature type="binding site" evidence="12">
    <location>
        <begin position="243"/>
        <end position="244"/>
    </location>
    <ligand>
        <name>pyridoxal 5'-phosphate</name>
        <dbReference type="ChEBI" id="CHEBI:597326"/>
    </ligand>
</feature>
<dbReference type="PANTHER" id="PTHR43247:SF1">
    <property type="entry name" value="PHOSPHOSERINE AMINOTRANSFERASE"/>
    <property type="match status" value="1"/>
</dbReference>
<dbReference type="InterPro" id="IPR015424">
    <property type="entry name" value="PyrdxlP-dep_Trfase"/>
</dbReference>
<evidence type="ECO:0000256" key="12">
    <source>
        <dbReference type="HAMAP-Rule" id="MF_00160"/>
    </source>
</evidence>
<dbReference type="GO" id="GO:0004648">
    <property type="term" value="F:O-phospho-L-serine:2-oxoglutarate aminotransferase activity"/>
    <property type="evidence" value="ECO:0007669"/>
    <property type="project" value="UniProtKB-UniRule"/>
</dbReference>
<evidence type="ECO:0000313" key="15">
    <source>
        <dbReference type="EMBL" id="BAP58507.1"/>
    </source>
</evidence>
<comment type="pathway">
    <text evidence="2 12 13">Amino-acid biosynthesis; L-serine biosynthesis; L-serine from 3-phospho-D-glycerate: step 2/3.</text>
</comment>
<keyword evidence="5 12" id="KW-0028">Amino-acid biosynthesis</keyword>
<reference evidence="16" key="1">
    <citation type="submission" date="2013-11" db="EMBL/GenBank/DDBJ databases">
        <title>Symbiont-containing voluminous jelly as an extraordinary maternal gift for overwintering insect nymphs.</title>
        <authorList>
            <person name="Kaiwa N."/>
            <person name="Hosokawa T."/>
            <person name="Nikoh N."/>
            <person name="Meng X.Y."/>
            <person name="Tanahashi M."/>
            <person name="Moriyama M."/>
            <person name="Maeda T."/>
            <person name="Yamaguchi K."/>
            <person name="Shigenobu S."/>
            <person name="Ito M."/>
            <person name="Fukatsu T."/>
        </authorList>
    </citation>
    <scope>NUCLEOTIDE SEQUENCE [LARGE SCALE GENOMIC DNA]</scope>
    <source>
        <strain evidence="16">UwTKB</strain>
    </source>
</reference>
<comment type="subcellular location">
    <subcellularLocation>
        <location evidence="12">Cytoplasm</location>
    </subcellularLocation>
</comment>
<feature type="modified residue" description="N6-(pyridoxal phosphate)lysine" evidence="12">
    <location>
        <position position="202"/>
    </location>
</feature>
<evidence type="ECO:0000256" key="10">
    <source>
        <dbReference type="ARBA" id="ARBA00047630"/>
    </source>
</evidence>
<dbReference type="NCBIfam" id="TIGR01364">
    <property type="entry name" value="serC_1"/>
    <property type="match status" value="1"/>
</dbReference>
<dbReference type="GO" id="GO:0006564">
    <property type="term" value="P:L-serine biosynthetic process"/>
    <property type="evidence" value="ECO:0007669"/>
    <property type="project" value="UniProtKB-UniRule"/>
</dbReference>
<accession>A0A090AQ85</accession>
<feature type="binding site" evidence="12">
    <location>
        <position position="178"/>
    </location>
    <ligand>
        <name>pyridoxal 5'-phosphate</name>
        <dbReference type="ChEBI" id="CHEBI:597326"/>
    </ligand>
</feature>
<comment type="subunit">
    <text evidence="12">Homodimer.</text>
</comment>
<dbReference type="STRING" id="1410383.TGUWTKB_2630"/>
<dbReference type="Proteomes" id="UP000031627">
    <property type="component" value="Chromosome"/>
</dbReference>
<dbReference type="AlphaFoldDB" id="A0A090AQ85"/>
<keyword evidence="16" id="KW-1185">Reference proteome</keyword>
<protein>
    <recommendedName>
        <fullName evidence="12">Phosphoserine aminotransferase</fullName>
        <ecNumber evidence="12">2.6.1.52</ecNumber>
    </recommendedName>
    <alternativeName>
        <fullName evidence="12">Phosphohydroxythreonine aminotransferase</fullName>
        <shortName evidence="12">PSAT</shortName>
    </alternativeName>
</protein>
<dbReference type="NCBIfam" id="NF003764">
    <property type="entry name" value="PRK05355.1"/>
    <property type="match status" value="1"/>
</dbReference>
<dbReference type="KEGG" id="sbw:TGUWTKB_2630"/>
<feature type="binding site" evidence="12">
    <location>
        <begin position="80"/>
        <end position="81"/>
    </location>
    <ligand>
        <name>pyridoxal 5'-phosphate</name>
        <dbReference type="ChEBI" id="CHEBI:597326"/>
    </ligand>
</feature>
<dbReference type="SUPFAM" id="SSF53383">
    <property type="entry name" value="PLP-dependent transferases"/>
    <property type="match status" value="1"/>
</dbReference>
<gene>
    <name evidence="12 15" type="primary">serC</name>
    <name evidence="15" type="ORF">TGUWTKB_2630</name>
</gene>
<organism evidence="15 16">
    <name type="scientific">Candidatus Tachikawaea gelatinosa</name>
    <dbReference type="NCBI Taxonomy" id="1410383"/>
    <lineage>
        <taxon>Bacteria</taxon>
        <taxon>Pseudomonadati</taxon>
        <taxon>Pseudomonadota</taxon>
        <taxon>Gammaproteobacteria</taxon>
        <taxon>Enterobacterales</taxon>
        <taxon>Enterobacteriaceae</taxon>
        <taxon>Candidatus Tachikawaea</taxon>
    </lineage>
</organism>
<evidence type="ECO:0000256" key="11">
    <source>
        <dbReference type="ARBA" id="ARBA00049007"/>
    </source>
</evidence>
<dbReference type="UniPathway" id="UPA00135">
    <property type="reaction ID" value="UER00197"/>
</dbReference>
<dbReference type="InterPro" id="IPR022278">
    <property type="entry name" value="Pser_aminoTfrase"/>
</dbReference>
<keyword evidence="4 12" id="KW-0032">Aminotransferase</keyword>
<evidence type="ECO:0000256" key="6">
    <source>
        <dbReference type="ARBA" id="ARBA00022679"/>
    </source>
</evidence>
<evidence type="ECO:0000256" key="5">
    <source>
        <dbReference type="ARBA" id="ARBA00022605"/>
    </source>
</evidence>
<keyword evidence="8 12" id="KW-0664">Pyridoxine biosynthesis</keyword>
<comment type="function">
    <text evidence="12">Catalyzes the reversible conversion of 3-phosphohydroxypyruvate to phosphoserine and of 3-hydroxy-2-oxo-4-phosphonooxybutanoate to phosphohydroxythreonine.</text>
</comment>
<comment type="caution">
    <text evidence="12">Lacks conserved residue(s) required for the propagation of feature annotation.</text>
</comment>
<feature type="binding site" evidence="12">
    <location>
        <position position="201"/>
    </location>
    <ligand>
        <name>pyridoxal 5'-phosphate</name>
        <dbReference type="ChEBI" id="CHEBI:597326"/>
    </ligand>
</feature>
<evidence type="ECO:0000256" key="9">
    <source>
        <dbReference type="ARBA" id="ARBA00023299"/>
    </source>
</evidence>
<dbReference type="Pfam" id="PF00266">
    <property type="entry name" value="Aminotran_5"/>
    <property type="match status" value="1"/>
</dbReference>
<dbReference type="EC" id="2.6.1.52" evidence="12"/>
<comment type="cofactor">
    <cofactor evidence="12">
        <name>pyridoxal 5'-phosphate</name>
        <dbReference type="ChEBI" id="CHEBI:597326"/>
    </cofactor>
    <text evidence="12">Binds 1 pyridoxal phosphate per subunit.</text>
</comment>
<evidence type="ECO:0000256" key="1">
    <source>
        <dbReference type="ARBA" id="ARBA00004915"/>
    </source>
</evidence>
<dbReference type="HAMAP" id="MF_00160">
    <property type="entry name" value="SerC_aminotrans_5"/>
    <property type="match status" value="1"/>
</dbReference>
<evidence type="ECO:0000259" key="14">
    <source>
        <dbReference type="Pfam" id="PF00266"/>
    </source>
</evidence>
<evidence type="ECO:0000256" key="7">
    <source>
        <dbReference type="ARBA" id="ARBA00022898"/>
    </source>
</evidence>
<name>A0A090AQ85_9ENTR</name>
<dbReference type="InterPro" id="IPR020578">
    <property type="entry name" value="Aminotrans_V_PyrdxlP_BS"/>
</dbReference>
<keyword evidence="12" id="KW-0963">Cytoplasm</keyword>
<feature type="binding site" evidence="12">
    <location>
        <position position="46"/>
    </location>
    <ligand>
        <name>L-glutamate</name>
        <dbReference type="ChEBI" id="CHEBI:29985"/>
    </ligand>
</feature>
<dbReference type="InterPro" id="IPR015421">
    <property type="entry name" value="PyrdxlP-dep_Trfase_major"/>
</dbReference>
<dbReference type="InterPro" id="IPR000192">
    <property type="entry name" value="Aminotrans_V_dom"/>
</dbReference>
<comment type="catalytic activity">
    <reaction evidence="10 12">
        <text>4-(phosphooxy)-L-threonine + 2-oxoglutarate = (R)-3-hydroxy-2-oxo-4-phosphooxybutanoate + L-glutamate</text>
        <dbReference type="Rhea" id="RHEA:16573"/>
        <dbReference type="ChEBI" id="CHEBI:16810"/>
        <dbReference type="ChEBI" id="CHEBI:29985"/>
        <dbReference type="ChEBI" id="CHEBI:58452"/>
        <dbReference type="ChEBI" id="CHEBI:58538"/>
        <dbReference type="EC" id="2.6.1.52"/>
    </reaction>
</comment>
<keyword evidence="7 12" id="KW-0663">Pyridoxal phosphate</keyword>
<dbReference type="GO" id="GO:0008615">
    <property type="term" value="P:pyridoxine biosynthetic process"/>
    <property type="evidence" value="ECO:0007669"/>
    <property type="project" value="UniProtKB-UniRule"/>
</dbReference>
<dbReference type="PIRSF" id="PIRSF000525">
    <property type="entry name" value="SerC"/>
    <property type="match status" value="1"/>
</dbReference>
<feature type="domain" description="Aminotransferase class V" evidence="14">
    <location>
        <begin position="8"/>
        <end position="354"/>
    </location>
</feature>
<feature type="binding site" evidence="12">
    <location>
        <position position="158"/>
    </location>
    <ligand>
        <name>pyridoxal 5'-phosphate</name>
        <dbReference type="ChEBI" id="CHEBI:597326"/>
    </ligand>
</feature>
<dbReference type="GO" id="GO:0005737">
    <property type="term" value="C:cytoplasm"/>
    <property type="evidence" value="ECO:0007669"/>
    <property type="project" value="UniProtKB-SubCell"/>
</dbReference>
<keyword evidence="6 12" id="KW-0808">Transferase</keyword>
<comment type="similarity">
    <text evidence="3 12">Belongs to the class-V pyridoxal-phosphate-dependent aminotransferase family. SerC subfamily.</text>
</comment>
<keyword evidence="9 12" id="KW-0718">Serine biosynthesis</keyword>